<proteinExistence type="predicted"/>
<reference evidence="1 2" key="1">
    <citation type="submission" date="2016-11" db="EMBL/GenBank/DDBJ databases">
        <authorList>
            <person name="Jaros S."/>
            <person name="Januszkiewicz K."/>
            <person name="Wedrychowicz H."/>
        </authorList>
    </citation>
    <scope>NUCLEOTIDE SEQUENCE [LARGE SCALE GENOMIC DNA]</scope>
    <source>
        <strain evidence="1 2">DSM 21758</strain>
    </source>
</reference>
<dbReference type="EMBL" id="FQZB01000008">
    <property type="protein sequence ID" value="SHJ43472.1"/>
    <property type="molecule type" value="Genomic_DNA"/>
</dbReference>
<accession>A0A1M6J9Z9</accession>
<evidence type="ECO:0000313" key="2">
    <source>
        <dbReference type="Proteomes" id="UP000184310"/>
    </source>
</evidence>
<sequence>MPENTASETISKASIKNNVKTISEELREVNGAGNGFVSSVGEGVGEPKIVLPSKTHTNGTQGHWETILDEVDVMKNSGDYKKVYVNKGLSNEIPGAKPNRRPDVMGVRHDGIIDQVEVPSKTDDPADLLERMIDNQRIIGDRAGTIKVKPIK</sequence>
<keyword evidence="2" id="KW-1185">Reference proteome</keyword>
<dbReference type="Proteomes" id="UP000184310">
    <property type="component" value="Unassembled WGS sequence"/>
</dbReference>
<name>A0A1M6J9Z9_9CLOT</name>
<dbReference type="STRING" id="1121302.SAMN02745163_01960"/>
<gene>
    <name evidence="1" type="ORF">SAMN02745163_01960</name>
</gene>
<evidence type="ECO:0000313" key="1">
    <source>
        <dbReference type="EMBL" id="SHJ43472.1"/>
    </source>
</evidence>
<dbReference type="AlphaFoldDB" id="A0A1M6J9Z9"/>
<dbReference type="RefSeq" id="WP_072986509.1">
    <property type="nucleotide sequence ID" value="NZ_FQZB01000008.1"/>
</dbReference>
<protein>
    <submittedName>
        <fullName evidence="1">Uncharacterized protein</fullName>
    </submittedName>
</protein>
<organism evidence="1 2">
    <name type="scientific">Clostridium cavendishii DSM 21758</name>
    <dbReference type="NCBI Taxonomy" id="1121302"/>
    <lineage>
        <taxon>Bacteria</taxon>
        <taxon>Bacillati</taxon>
        <taxon>Bacillota</taxon>
        <taxon>Clostridia</taxon>
        <taxon>Eubacteriales</taxon>
        <taxon>Clostridiaceae</taxon>
        <taxon>Clostridium</taxon>
    </lineage>
</organism>
<dbReference type="OrthoDB" id="9815752at2"/>